<comment type="caution">
    <text evidence="11">The sequence shown here is derived from an EMBL/GenBank/DDBJ whole genome shotgun (WGS) entry which is preliminary data.</text>
</comment>
<feature type="domain" description="Tetrapyrrole biosynthesis uroporphyrinogen III synthase" evidence="10">
    <location>
        <begin position="24"/>
        <end position="261"/>
    </location>
</feature>
<evidence type="ECO:0000313" key="12">
    <source>
        <dbReference type="Proteomes" id="UP000178885"/>
    </source>
</evidence>
<comment type="catalytic activity">
    <reaction evidence="8 9">
        <text>hydroxymethylbilane = uroporphyrinogen III + H2O</text>
        <dbReference type="Rhea" id="RHEA:18965"/>
        <dbReference type="ChEBI" id="CHEBI:15377"/>
        <dbReference type="ChEBI" id="CHEBI:57308"/>
        <dbReference type="ChEBI" id="CHEBI:57845"/>
        <dbReference type="EC" id="4.2.1.75"/>
    </reaction>
</comment>
<protein>
    <recommendedName>
        <fullName evidence="7 9">Uroporphyrinogen-III synthase</fullName>
        <ecNumber evidence="3 9">4.2.1.75</ecNumber>
    </recommendedName>
</protein>
<dbReference type="PANTHER" id="PTHR38042:SF1">
    <property type="entry name" value="UROPORPHYRINOGEN-III SYNTHASE, CHLOROPLASTIC"/>
    <property type="match status" value="1"/>
</dbReference>
<evidence type="ECO:0000256" key="7">
    <source>
        <dbReference type="ARBA" id="ARBA00040167"/>
    </source>
</evidence>
<dbReference type="AlphaFoldDB" id="A0A1F6TTQ3"/>
<keyword evidence="5 9" id="KW-0627">Porphyrin biosynthesis</keyword>
<evidence type="ECO:0000256" key="1">
    <source>
        <dbReference type="ARBA" id="ARBA00004772"/>
    </source>
</evidence>
<sequence>MAAADKPLTGVRVLVTRPRHQAEHLATLIEQLGGAAIRFPAVEIAGPRDSTVLSKLIDRLDEFDMAIFVSPNAVTRALELVRARRLSACDAQAGGSLPARLAVAAVGQGSARELKRLGVENTIAPTERFDSESLLALPALKAVAGKSIVIFRGEGGRELLGATLAERGARVEYAECYRRARPEADTTALVRQWAQNGVDIVTITSVAGLKNLHAMLGESGRQLLLATPIVVVGRRVAEACRELGFAQPALVAAEASDAAIVAAIEAWRAAQNSL</sequence>
<dbReference type="InterPro" id="IPR003754">
    <property type="entry name" value="4pyrrol_synth_uPrphyn_synth"/>
</dbReference>
<dbReference type="EMBL" id="MFSU01000026">
    <property type="protein sequence ID" value="OGI48518.1"/>
    <property type="molecule type" value="Genomic_DNA"/>
</dbReference>
<accession>A0A1F6TTQ3</accession>
<dbReference type="CDD" id="cd06578">
    <property type="entry name" value="HemD"/>
    <property type="match status" value="1"/>
</dbReference>
<dbReference type="PANTHER" id="PTHR38042">
    <property type="entry name" value="UROPORPHYRINOGEN-III SYNTHASE, CHLOROPLASTIC"/>
    <property type="match status" value="1"/>
</dbReference>
<evidence type="ECO:0000256" key="9">
    <source>
        <dbReference type="RuleBase" id="RU366031"/>
    </source>
</evidence>
<dbReference type="STRING" id="1817760.A2151_08525"/>
<evidence type="ECO:0000313" key="11">
    <source>
        <dbReference type="EMBL" id="OGI48518.1"/>
    </source>
</evidence>
<name>A0A1F6TTQ3_9PROT</name>
<evidence type="ECO:0000256" key="3">
    <source>
        <dbReference type="ARBA" id="ARBA00013109"/>
    </source>
</evidence>
<evidence type="ECO:0000256" key="8">
    <source>
        <dbReference type="ARBA" id="ARBA00048617"/>
    </source>
</evidence>
<dbReference type="InterPro" id="IPR036108">
    <property type="entry name" value="4pyrrol_syn_uPrphyn_synt_sf"/>
</dbReference>
<keyword evidence="4 9" id="KW-0456">Lyase</keyword>
<comment type="function">
    <text evidence="6 9">Catalyzes cyclization of the linear tetrapyrrole, hydroxymethylbilane, to the macrocyclic uroporphyrinogen III.</text>
</comment>
<reference evidence="11 12" key="1">
    <citation type="journal article" date="2016" name="Nat. Commun.">
        <title>Thousands of microbial genomes shed light on interconnected biogeochemical processes in an aquifer system.</title>
        <authorList>
            <person name="Anantharaman K."/>
            <person name="Brown C.T."/>
            <person name="Hug L.A."/>
            <person name="Sharon I."/>
            <person name="Castelle C.J."/>
            <person name="Probst A.J."/>
            <person name="Thomas B.C."/>
            <person name="Singh A."/>
            <person name="Wilkins M.J."/>
            <person name="Karaoz U."/>
            <person name="Brodie E.L."/>
            <person name="Williams K.H."/>
            <person name="Hubbard S.S."/>
            <person name="Banfield J.F."/>
        </authorList>
    </citation>
    <scope>NUCLEOTIDE SEQUENCE [LARGE SCALE GENOMIC DNA]</scope>
</reference>
<dbReference type="Pfam" id="PF02602">
    <property type="entry name" value="HEM4"/>
    <property type="match status" value="1"/>
</dbReference>
<comment type="similarity">
    <text evidence="2 9">Belongs to the uroporphyrinogen-III synthase family.</text>
</comment>
<evidence type="ECO:0000256" key="5">
    <source>
        <dbReference type="ARBA" id="ARBA00023244"/>
    </source>
</evidence>
<dbReference type="Proteomes" id="UP000178885">
    <property type="component" value="Unassembled WGS sequence"/>
</dbReference>
<evidence type="ECO:0000256" key="6">
    <source>
        <dbReference type="ARBA" id="ARBA00037589"/>
    </source>
</evidence>
<proteinExistence type="inferred from homology"/>
<dbReference type="SUPFAM" id="SSF69618">
    <property type="entry name" value="HemD-like"/>
    <property type="match status" value="1"/>
</dbReference>
<dbReference type="GO" id="GO:0004852">
    <property type="term" value="F:uroporphyrinogen-III synthase activity"/>
    <property type="evidence" value="ECO:0007669"/>
    <property type="project" value="UniProtKB-UniRule"/>
</dbReference>
<dbReference type="EC" id="4.2.1.75" evidence="3 9"/>
<gene>
    <name evidence="11" type="ORF">A2151_08525</name>
</gene>
<organism evidence="11 12">
    <name type="scientific">Candidatus Muproteobacteria bacterium RBG_16_65_34</name>
    <dbReference type="NCBI Taxonomy" id="1817760"/>
    <lineage>
        <taxon>Bacteria</taxon>
        <taxon>Pseudomonadati</taxon>
        <taxon>Pseudomonadota</taxon>
        <taxon>Candidatus Muproteobacteria</taxon>
    </lineage>
</organism>
<dbReference type="GO" id="GO:0006782">
    <property type="term" value="P:protoporphyrinogen IX biosynthetic process"/>
    <property type="evidence" value="ECO:0007669"/>
    <property type="project" value="UniProtKB-UniRule"/>
</dbReference>
<dbReference type="UniPathway" id="UPA00251">
    <property type="reaction ID" value="UER00320"/>
</dbReference>
<comment type="pathway">
    <text evidence="1 9">Porphyrin-containing compound metabolism; protoporphyrin-IX biosynthesis; coproporphyrinogen-III from 5-aminolevulinate: step 3/4.</text>
</comment>
<dbReference type="Gene3D" id="3.40.50.10090">
    <property type="match status" value="2"/>
</dbReference>
<evidence type="ECO:0000256" key="2">
    <source>
        <dbReference type="ARBA" id="ARBA00008133"/>
    </source>
</evidence>
<dbReference type="InterPro" id="IPR039793">
    <property type="entry name" value="UROS/Hem4"/>
</dbReference>
<dbReference type="GO" id="GO:0006780">
    <property type="term" value="P:uroporphyrinogen III biosynthetic process"/>
    <property type="evidence" value="ECO:0007669"/>
    <property type="project" value="UniProtKB-UniRule"/>
</dbReference>
<evidence type="ECO:0000259" key="10">
    <source>
        <dbReference type="Pfam" id="PF02602"/>
    </source>
</evidence>
<evidence type="ECO:0000256" key="4">
    <source>
        <dbReference type="ARBA" id="ARBA00023239"/>
    </source>
</evidence>